<evidence type="ECO:0000313" key="2">
    <source>
        <dbReference type="Proteomes" id="UP000261540"/>
    </source>
</evidence>
<sequence length="113" mass="12561">IFVQWQIKVSFITDDLLAFLLVGGPSLMTLRYEYTNPTNQPVSLGNAQTHNTPYLSRRTLFPGCRGRLHMLRGMDVPFDLRVSGFPVRSFAWGAGGSICLSRCGAIEEQNSPV</sequence>
<evidence type="ECO:0000313" key="1">
    <source>
        <dbReference type="Ensembl" id="ENSPKIP00000009006.1"/>
    </source>
</evidence>
<reference evidence="1" key="1">
    <citation type="submission" date="2025-08" db="UniProtKB">
        <authorList>
            <consortium name="Ensembl"/>
        </authorList>
    </citation>
    <scope>IDENTIFICATION</scope>
</reference>
<accession>A0A3B3QUB7</accession>
<protein>
    <submittedName>
        <fullName evidence="1">Uncharacterized protein</fullName>
    </submittedName>
</protein>
<organism evidence="1 2">
    <name type="scientific">Paramormyrops kingsleyae</name>
    <dbReference type="NCBI Taxonomy" id="1676925"/>
    <lineage>
        <taxon>Eukaryota</taxon>
        <taxon>Metazoa</taxon>
        <taxon>Chordata</taxon>
        <taxon>Craniata</taxon>
        <taxon>Vertebrata</taxon>
        <taxon>Euteleostomi</taxon>
        <taxon>Actinopterygii</taxon>
        <taxon>Neopterygii</taxon>
        <taxon>Teleostei</taxon>
        <taxon>Osteoglossocephala</taxon>
        <taxon>Osteoglossomorpha</taxon>
        <taxon>Osteoglossiformes</taxon>
        <taxon>Mormyridae</taxon>
        <taxon>Paramormyrops</taxon>
    </lineage>
</organism>
<name>A0A3B3QUB7_9TELE</name>
<dbReference type="Ensembl" id="ENSPKIT00000033099.1">
    <property type="protein sequence ID" value="ENSPKIP00000009006.1"/>
    <property type="gene ID" value="ENSPKIG00000024276.1"/>
</dbReference>
<dbReference type="Proteomes" id="UP000261540">
    <property type="component" value="Unplaced"/>
</dbReference>
<dbReference type="AlphaFoldDB" id="A0A3B3QUB7"/>
<keyword evidence="2" id="KW-1185">Reference proteome</keyword>
<reference evidence="1" key="2">
    <citation type="submission" date="2025-09" db="UniProtKB">
        <authorList>
            <consortium name="Ensembl"/>
        </authorList>
    </citation>
    <scope>IDENTIFICATION</scope>
</reference>
<proteinExistence type="predicted"/>